<dbReference type="SMART" id="SM00858">
    <property type="entry name" value="SAF"/>
    <property type="match status" value="1"/>
</dbReference>
<dbReference type="InterPro" id="IPR013974">
    <property type="entry name" value="SAF"/>
</dbReference>
<name>A0A1Q2CY16_9ACTN</name>
<accession>A0A1Q2CY16</accession>
<keyword evidence="2" id="KW-1133">Transmembrane helix</keyword>
<feature type="domain" description="SAF" evidence="3">
    <location>
        <begin position="66"/>
        <end position="129"/>
    </location>
</feature>
<evidence type="ECO:0000256" key="2">
    <source>
        <dbReference type="SAM" id="Phobius"/>
    </source>
</evidence>
<evidence type="ECO:0000313" key="5">
    <source>
        <dbReference type="Proteomes" id="UP000188235"/>
    </source>
</evidence>
<protein>
    <recommendedName>
        <fullName evidence="3">SAF domain-containing protein</fullName>
    </recommendedName>
</protein>
<dbReference type="STRING" id="399497.BW733_09210"/>
<dbReference type="EMBL" id="CP019607">
    <property type="protein sequence ID" value="AQP50979.1"/>
    <property type="molecule type" value="Genomic_DNA"/>
</dbReference>
<evidence type="ECO:0000313" key="4">
    <source>
        <dbReference type="EMBL" id="AQP50979.1"/>
    </source>
</evidence>
<sequence length="234" mass="24136">MMHSPQRQTPSQRPTKPDTTPPAAPRPDAVQLRARRSPKLIALGVLLVVLGGLGAAYLYTLNADHRAVIVMAADVRRGEVIEQSDLKVVEVPGDLGVDALGSDKFDVLVGQQALTDLPRGAFPSDAHVGDDPLPGGQSLVGLRLPLGKLPSTDIPLGTTVRIVGLEAPAQNAAEATGGKDSAEDVAVEAVTASAPRLLDDGATYVVDVRVADESADLVAKLSASDQVAIVVVGA</sequence>
<feature type="transmembrane region" description="Helical" evidence="2">
    <location>
        <begin position="40"/>
        <end position="59"/>
    </location>
</feature>
<keyword evidence="2" id="KW-0812">Transmembrane</keyword>
<feature type="region of interest" description="Disordered" evidence="1">
    <location>
        <begin position="1"/>
        <end position="29"/>
    </location>
</feature>
<dbReference type="KEGG" id="tfa:BW733_09210"/>
<evidence type="ECO:0000256" key="1">
    <source>
        <dbReference type="SAM" id="MobiDB-lite"/>
    </source>
</evidence>
<dbReference type="CDD" id="cd11614">
    <property type="entry name" value="SAF_CpaB_FlgA_like"/>
    <property type="match status" value="1"/>
</dbReference>
<keyword evidence="5" id="KW-1185">Reference proteome</keyword>
<dbReference type="Pfam" id="PF08666">
    <property type="entry name" value="SAF"/>
    <property type="match status" value="1"/>
</dbReference>
<dbReference type="OrthoDB" id="3789761at2"/>
<gene>
    <name evidence="4" type="ORF">BW733_09210</name>
</gene>
<evidence type="ECO:0000259" key="3">
    <source>
        <dbReference type="SMART" id="SM00858"/>
    </source>
</evidence>
<feature type="compositionally biased region" description="Polar residues" evidence="1">
    <location>
        <begin position="1"/>
        <end position="12"/>
    </location>
</feature>
<dbReference type="AlphaFoldDB" id="A0A1Q2CY16"/>
<organism evidence="4 5">
    <name type="scientific">Tessaracoccus flavescens</name>
    <dbReference type="NCBI Taxonomy" id="399497"/>
    <lineage>
        <taxon>Bacteria</taxon>
        <taxon>Bacillati</taxon>
        <taxon>Actinomycetota</taxon>
        <taxon>Actinomycetes</taxon>
        <taxon>Propionibacteriales</taxon>
        <taxon>Propionibacteriaceae</taxon>
        <taxon>Tessaracoccus</taxon>
    </lineage>
</organism>
<proteinExistence type="predicted"/>
<dbReference type="Proteomes" id="UP000188235">
    <property type="component" value="Chromosome"/>
</dbReference>
<keyword evidence="2" id="KW-0472">Membrane</keyword>
<reference evidence="4 5" key="1">
    <citation type="journal article" date="2008" name="Int. J. Syst. Evol. Microbiol.">
        <title>Tessaracoccus flavescens sp. nov., isolated from marine sediment.</title>
        <authorList>
            <person name="Lee D.W."/>
            <person name="Lee S.D."/>
        </authorList>
    </citation>
    <scope>NUCLEOTIDE SEQUENCE [LARGE SCALE GENOMIC DNA]</scope>
    <source>
        <strain evidence="4 5">SST-39T</strain>
    </source>
</reference>